<gene>
    <name evidence="8" type="ORF">IFR04_006176</name>
</gene>
<name>A0A8H7WAX0_9HELO</name>
<dbReference type="SUPFAM" id="SSF103473">
    <property type="entry name" value="MFS general substrate transporter"/>
    <property type="match status" value="1"/>
</dbReference>
<reference evidence="8" key="1">
    <citation type="submission" date="2021-02" db="EMBL/GenBank/DDBJ databases">
        <title>Genome sequence Cadophora malorum strain M34.</title>
        <authorList>
            <person name="Stefanovic E."/>
            <person name="Vu D."/>
            <person name="Scully C."/>
            <person name="Dijksterhuis J."/>
            <person name="Roader J."/>
            <person name="Houbraken J."/>
        </authorList>
    </citation>
    <scope>NUCLEOTIDE SEQUENCE</scope>
    <source>
        <strain evidence="8">M34</strain>
    </source>
</reference>
<feature type="transmembrane region" description="Helical" evidence="6">
    <location>
        <begin position="140"/>
        <end position="159"/>
    </location>
</feature>
<feature type="transmembrane region" description="Helical" evidence="6">
    <location>
        <begin position="71"/>
        <end position="93"/>
    </location>
</feature>
<evidence type="ECO:0000259" key="7">
    <source>
        <dbReference type="PROSITE" id="PS50850"/>
    </source>
</evidence>
<evidence type="ECO:0000256" key="5">
    <source>
        <dbReference type="ARBA" id="ARBA00023136"/>
    </source>
</evidence>
<feature type="transmembrane region" description="Helical" evidence="6">
    <location>
        <begin position="331"/>
        <end position="349"/>
    </location>
</feature>
<dbReference type="InterPro" id="IPR036259">
    <property type="entry name" value="MFS_trans_sf"/>
</dbReference>
<protein>
    <recommendedName>
        <fullName evidence="7">Major facilitator superfamily (MFS) profile domain-containing protein</fullName>
    </recommendedName>
</protein>
<feature type="transmembrane region" description="Helical" evidence="6">
    <location>
        <begin position="199"/>
        <end position="220"/>
    </location>
</feature>
<dbReference type="InterPro" id="IPR020846">
    <property type="entry name" value="MFS_dom"/>
</dbReference>
<dbReference type="GO" id="GO:0005886">
    <property type="term" value="C:plasma membrane"/>
    <property type="evidence" value="ECO:0007669"/>
    <property type="project" value="TreeGrafter"/>
</dbReference>
<feature type="transmembrane region" description="Helical" evidence="6">
    <location>
        <begin position="113"/>
        <end position="133"/>
    </location>
</feature>
<feature type="domain" description="Major facilitator superfamily (MFS) profile" evidence="7">
    <location>
        <begin position="67"/>
        <end position="530"/>
    </location>
</feature>
<dbReference type="EMBL" id="JAFJYH010000079">
    <property type="protein sequence ID" value="KAG4420688.1"/>
    <property type="molecule type" value="Genomic_DNA"/>
</dbReference>
<feature type="transmembrane region" description="Helical" evidence="6">
    <location>
        <begin position="232"/>
        <end position="250"/>
    </location>
</feature>
<comment type="subcellular location">
    <subcellularLocation>
        <location evidence="1">Membrane</location>
        <topology evidence="1">Multi-pass membrane protein</topology>
    </subcellularLocation>
</comment>
<sequence length="550" mass="61144">MTALGDEEMAGRPGVTPSELAQVSIRPKYNSCDYSGSVFIISSEGQILKLPIPTKSAQDPLNWSKWKQARAFLALYVFAISADTLTQGSSYLVDQFRDEFSLADQSIFRAESIISIPKFYMGLGALIWIPLSLAVGRRPVFLLCTVIMFLSSLVAGFAANFAQLLTAACFLGLAQGLSSSMALLMVIDLTFIHYRPQAIATFLCIVGFVTALFLALIPMVIDRETSTWRLFYTSWAIPSLFAMILAFLFYPETYFIRPPVAFDGRVLVQSATEKVQVYEDWEEVPGGKALPETPNQSPWARNLKFWGLTRGGWKAMWACYSQVLGCLLNPLIFWVAILNALVFTSMLSIRETYSDILMEPRYQLSMNTFALVHLAGALGCLIAWPASGFVLFCVINRLAKRNFGVRDAEHYLPAFILPIITGTLNIIIYGIAVERKWHYMWIYFAYGLNSFTLVSLATANTLWVTEAFPRWAAPALVVLGSVANIASFGVSFGIMPWIRSQGHANADIEIGALIAVVGCVAIPIAFWGKKMRQQIHERWGISEMGALRPQ</sequence>
<evidence type="ECO:0000313" key="8">
    <source>
        <dbReference type="EMBL" id="KAG4420688.1"/>
    </source>
</evidence>
<evidence type="ECO:0000256" key="3">
    <source>
        <dbReference type="ARBA" id="ARBA00022692"/>
    </source>
</evidence>
<dbReference type="PROSITE" id="PS50850">
    <property type="entry name" value="MFS"/>
    <property type="match status" value="1"/>
</dbReference>
<evidence type="ECO:0000313" key="9">
    <source>
        <dbReference type="Proteomes" id="UP000664132"/>
    </source>
</evidence>
<feature type="transmembrane region" description="Helical" evidence="6">
    <location>
        <begin position="165"/>
        <end position="187"/>
    </location>
</feature>
<keyword evidence="9" id="KW-1185">Reference proteome</keyword>
<dbReference type="PANTHER" id="PTHR23502">
    <property type="entry name" value="MAJOR FACILITATOR SUPERFAMILY"/>
    <property type="match status" value="1"/>
</dbReference>
<dbReference type="PANTHER" id="PTHR23502:SF132">
    <property type="entry name" value="POLYAMINE TRANSPORTER 2-RELATED"/>
    <property type="match status" value="1"/>
</dbReference>
<dbReference type="AlphaFoldDB" id="A0A8H7WAX0"/>
<dbReference type="Pfam" id="PF07690">
    <property type="entry name" value="MFS_1"/>
    <property type="match status" value="1"/>
</dbReference>
<evidence type="ECO:0000256" key="1">
    <source>
        <dbReference type="ARBA" id="ARBA00004141"/>
    </source>
</evidence>
<feature type="transmembrane region" description="Helical" evidence="6">
    <location>
        <begin position="438"/>
        <end position="463"/>
    </location>
</feature>
<keyword evidence="2" id="KW-0813">Transport</keyword>
<keyword evidence="4 6" id="KW-1133">Transmembrane helix</keyword>
<evidence type="ECO:0000256" key="4">
    <source>
        <dbReference type="ARBA" id="ARBA00022989"/>
    </source>
</evidence>
<feature type="transmembrane region" description="Helical" evidence="6">
    <location>
        <begin position="411"/>
        <end position="432"/>
    </location>
</feature>
<proteinExistence type="predicted"/>
<feature type="transmembrane region" description="Helical" evidence="6">
    <location>
        <begin position="369"/>
        <end position="399"/>
    </location>
</feature>
<evidence type="ECO:0000256" key="2">
    <source>
        <dbReference type="ARBA" id="ARBA00022448"/>
    </source>
</evidence>
<dbReference type="Gene3D" id="1.20.1250.20">
    <property type="entry name" value="MFS general substrate transporter like domains"/>
    <property type="match status" value="1"/>
</dbReference>
<comment type="caution">
    <text evidence="8">The sequence shown here is derived from an EMBL/GenBank/DDBJ whole genome shotgun (WGS) entry which is preliminary data.</text>
</comment>
<feature type="transmembrane region" description="Helical" evidence="6">
    <location>
        <begin position="510"/>
        <end position="528"/>
    </location>
</feature>
<dbReference type="GO" id="GO:0022857">
    <property type="term" value="F:transmembrane transporter activity"/>
    <property type="evidence" value="ECO:0007669"/>
    <property type="project" value="InterPro"/>
</dbReference>
<accession>A0A8H7WAX0</accession>
<keyword evidence="3 6" id="KW-0812">Transmembrane</keyword>
<feature type="transmembrane region" description="Helical" evidence="6">
    <location>
        <begin position="475"/>
        <end position="498"/>
    </location>
</feature>
<keyword evidence="5 6" id="KW-0472">Membrane</keyword>
<dbReference type="Proteomes" id="UP000664132">
    <property type="component" value="Unassembled WGS sequence"/>
</dbReference>
<evidence type="ECO:0000256" key="6">
    <source>
        <dbReference type="SAM" id="Phobius"/>
    </source>
</evidence>
<dbReference type="InterPro" id="IPR011701">
    <property type="entry name" value="MFS"/>
</dbReference>
<dbReference type="OrthoDB" id="268400at2759"/>
<organism evidence="8 9">
    <name type="scientific">Cadophora malorum</name>
    <dbReference type="NCBI Taxonomy" id="108018"/>
    <lineage>
        <taxon>Eukaryota</taxon>
        <taxon>Fungi</taxon>
        <taxon>Dikarya</taxon>
        <taxon>Ascomycota</taxon>
        <taxon>Pezizomycotina</taxon>
        <taxon>Leotiomycetes</taxon>
        <taxon>Helotiales</taxon>
        <taxon>Ploettnerulaceae</taxon>
        <taxon>Cadophora</taxon>
    </lineage>
</organism>